<keyword evidence="3" id="KW-1185">Reference proteome</keyword>
<dbReference type="GO" id="GO:0032259">
    <property type="term" value="P:methylation"/>
    <property type="evidence" value="ECO:0007669"/>
    <property type="project" value="UniProtKB-KW"/>
</dbReference>
<sequence length="257" mass="29237">MTQQLNHTWNAGLYNDKHAFVYDYGKGLIELLRPQANERILDLGCGAGQLTNEIAGFGCDVLGVDNSPEMIEKAESSYPNLNFQVGDAATFKTEEKFDAIFSNAALHWITDYENAVGCMFHNLKQGGRLVAEFGGQGNIETIISALKESLFMNDFIEQAQRQLWYFPSVSEYSWVLEKAGFQVTYAQWYERPTELVDVETGLQDWINMFALPFFEGVEAEKVKSIIAEVEQKVKPALFRKGKWFADYKRIRVVAQKN</sequence>
<keyword evidence="2" id="KW-0808">Transferase</keyword>
<gene>
    <name evidence="2" type="ORF">ACFOUT_12190</name>
</gene>
<dbReference type="InterPro" id="IPR029063">
    <property type="entry name" value="SAM-dependent_MTases_sf"/>
</dbReference>
<dbReference type="PANTHER" id="PTHR43861:SF1">
    <property type="entry name" value="TRANS-ACONITATE 2-METHYLTRANSFERASE"/>
    <property type="match status" value="1"/>
</dbReference>
<evidence type="ECO:0000313" key="2">
    <source>
        <dbReference type="EMBL" id="MFC4096638.1"/>
    </source>
</evidence>
<reference evidence="3" key="1">
    <citation type="journal article" date="2019" name="Int. J. Syst. Evol. Microbiol.">
        <title>The Global Catalogue of Microorganisms (GCM) 10K type strain sequencing project: providing services to taxonomists for standard genome sequencing and annotation.</title>
        <authorList>
            <consortium name="The Broad Institute Genomics Platform"/>
            <consortium name="The Broad Institute Genome Sequencing Center for Infectious Disease"/>
            <person name="Wu L."/>
            <person name="Ma J."/>
        </authorList>
    </citation>
    <scope>NUCLEOTIDE SEQUENCE [LARGE SCALE GENOMIC DNA]</scope>
    <source>
        <strain evidence="3">CECT 7477</strain>
    </source>
</reference>
<organism evidence="2 3">
    <name type="scientific">Euzebyella saccharophila</name>
    <dbReference type="NCBI Taxonomy" id="679664"/>
    <lineage>
        <taxon>Bacteria</taxon>
        <taxon>Pseudomonadati</taxon>
        <taxon>Bacteroidota</taxon>
        <taxon>Flavobacteriia</taxon>
        <taxon>Flavobacteriales</taxon>
        <taxon>Flavobacteriaceae</taxon>
        <taxon>Euzebyella</taxon>
    </lineage>
</organism>
<dbReference type="RefSeq" id="WP_192461394.1">
    <property type="nucleotide sequence ID" value="NZ_JACYFJ010000002.1"/>
</dbReference>
<protein>
    <submittedName>
        <fullName evidence="2">Class I SAM-dependent methyltransferase</fullName>
    </submittedName>
</protein>
<evidence type="ECO:0000259" key="1">
    <source>
        <dbReference type="Pfam" id="PF13847"/>
    </source>
</evidence>
<dbReference type="PANTHER" id="PTHR43861">
    <property type="entry name" value="TRANS-ACONITATE 2-METHYLTRANSFERASE-RELATED"/>
    <property type="match status" value="1"/>
</dbReference>
<dbReference type="GO" id="GO:0008168">
    <property type="term" value="F:methyltransferase activity"/>
    <property type="evidence" value="ECO:0007669"/>
    <property type="project" value="UniProtKB-KW"/>
</dbReference>
<feature type="domain" description="Methyltransferase" evidence="1">
    <location>
        <begin position="36"/>
        <end position="135"/>
    </location>
</feature>
<dbReference type="Pfam" id="PF13847">
    <property type="entry name" value="Methyltransf_31"/>
    <property type="match status" value="1"/>
</dbReference>
<dbReference type="SUPFAM" id="SSF53335">
    <property type="entry name" value="S-adenosyl-L-methionine-dependent methyltransferases"/>
    <property type="match status" value="1"/>
</dbReference>
<dbReference type="InterPro" id="IPR025714">
    <property type="entry name" value="Methyltranfer_dom"/>
</dbReference>
<proteinExistence type="predicted"/>
<comment type="caution">
    <text evidence="2">The sequence shown here is derived from an EMBL/GenBank/DDBJ whole genome shotgun (WGS) entry which is preliminary data.</text>
</comment>
<dbReference type="EMBL" id="JBHSAW010000010">
    <property type="protein sequence ID" value="MFC4096638.1"/>
    <property type="molecule type" value="Genomic_DNA"/>
</dbReference>
<dbReference type="CDD" id="cd02440">
    <property type="entry name" value="AdoMet_MTases"/>
    <property type="match status" value="1"/>
</dbReference>
<dbReference type="Proteomes" id="UP001595814">
    <property type="component" value="Unassembled WGS sequence"/>
</dbReference>
<accession>A0ABV8JVR7</accession>
<name>A0ABV8JVR7_9FLAO</name>
<dbReference type="Gene3D" id="3.40.50.150">
    <property type="entry name" value="Vaccinia Virus protein VP39"/>
    <property type="match status" value="1"/>
</dbReference>
<evidence type="ECO:0000313" key="3">
    <source>
        <dbReference type="Proteomes" id="UP001595814"/>
    </source>
</evidence>
<keyword evidence="2" id="KW-0489">Methyltransferase</keyword>